<dbReference type="CDD" id="cd00769">
    <property type="entry name" value="PheRS_beta_core"/>
    <property type="match status" value="1"/>
</dbReference>
<dbReference type="GO" id="GO:0004826">
    <property type="term" value="F:phenylalanine-tRNA ligase activity"/>
    <property type="evidence" value="ECO:0007669"/>
    <property type="project" value="UniProtKB-UniRule"/>
</dbReference>
<evidence type="ECO:0000256" key="10">
    <source>
        <dbReference type="ARBA" id="ARBA00022842"/>
    </source>
</evidence>
<dbReference type="Pfam" id="PF03484">
    <property type="entry name" value="B5"/>
    <property type="match status" value="1"/>
</dbReference>
<evidence type="ECO:0000256" key="15">
    <source>
        <dbReference type="HAMAP-Rule" id="MF_00283"/>
    </source>
</evidence>
<comment type="subcellular location">
    <subcellularLocation>
        <location evidence="1 15">Cytoplasm</location>
    </subcellularLocation>
</comment>
<dbReference type="InterPro" id="IPR033714">
    <property type="entry name" value="tRNA_bind_bactPheRS"/>
</dbReference>
<evidence type="ECO:0000259" key="18">
    <source>
        <dbReference type="PROSITE" id="PS51447"/>
    </source>
</evidence>
<evidence type="ECO:0000259" key="19">
    <source>
        <dbReference type="PROSITE" id="PS51483"/>
    </source>
</evidence>
<dbReference type="InterPro" id="IPR004532">
    <property type="entry name" value="Phe-tRNA-ligase_IIc_bsu_bact"/>
</dbReference>
<dbReference type="PROSITE" id="PS50886">
    <property type="entry name" value="TRBD"/>
    <property type="match status" value="1"/>
</dbReference>
<dbReference type="SMART" id="SM00896">
    <property type="entry name" value="FDX-ACB"/>
    <property type="match status" value="1"/>
</dbReference>
<dbReference type="FunFam" id="2.40.50.140:FF:000045">
    <property type="entry name" value="Phenylalanine--tRNA ligase beta subunit"/>
    <property type="match status" value="1"/>
</dbReference>
<evidence type="ECO:0000256" key="12">
    <source>
        <dbReference type="ARBA" id="ARBA00022917"/>
    </source>
</evidence>
<comment type="subunit">
    <text evidence="3 15">Tetramer of two alpha and two beta subunits.</text>
</comment>
<evidence type="ECO:0000256" key="14">
    <source>
        <dbReference type="ARBA" id="ARBA00049255"/>
    </source>
</evidence>
<dbReference type="Gene3D" id="3.50.40.10">
    <property type="entry name" value="Phenylalanyl-trna Synthetase, Chain B, domain 3"/>
    <property type="match status" value="1"/>
</dbReference>
<comment type="similarity">
    <text evidence="2 15">Belongs to the phenylalanyl-tRNA synthetase beta subunit family. Type 1 subfamily.</text>
</comment>
<dbReference type="InterPro" id="IPR005121">
    <property type="entry name" value="Fdx_antiC-bd"/>
</dbReference>
<dbReference type="InterPro" id="IPR002547">
    <property type="entry name" value="tRNA-bd_dom"/>
</dbReference>
<dbReference type="InterPro" id="IPR041616">
    <property type="entry name" value="PheRS_beta_core"/>
</dbReference>
<evidence type="ECO:0000256" key="2">
    <source>
        <dbReference type="ARBA" id="ARBA00008653"/>
    </source>
</evidence>
<feature type="binding site" evidence="15">
    <location>
        <position position="470"/>
    </location>
    <ligand>
        <name>Mg(2+)</name>
        <dbReference type="ChEBI" id="CHEBI:18420"/>
        <note>shared with alpha subunit</note>
    </ligand>
</feature>
<keyword evidence="9 15" id="KW-0067">ATP-binding</keyword>
<dbReference type="FunFam" id="3.30.70.380:FF:000001">
    <property type="entry name" value="Phenylalanine--tRNA ligase beta subunit"/>
    <property type="match status" value="1"/>
</dbReference>
<dbReference type="PROSITE" id="PS51447">
    <property type="entry name" value="FDX_ACB"/>
    <property type="match status" value="1"/>
</dbReference>
<evidence type="ECO:0000256" key="3">
    <source>
        <dbReference type="ARBA" id="ARBA00011209"/>
    </source>
</evidence>
<dbReference type="Gene3D" id="2.40.50.140">
    <property type="entry name" value="Nucleic acid-binding proteins"/>
    <property type="match status" value="1"/>
</dbReference>
<dbReference type="InterPro" id="IPR045864">
    <property type="entry name" value="aa-tRNA-synth_II/BPL/LPL"/>
</dbReference>
<keyword evidence="6 15" id="KW-0436">Ligase</keyword>
<keyword evidence="4 15" id="KW-0963">Cytoplasm</keyword>
<name>A0A6A7K6Y8_9FIRM</name>
<dbReference type="Pfam" id="PF03483">
    <property type="entry name" value="B3_4"/>
    <property type="match status" value="1"/>
</dbReference>
<dbReference type="NCBIfam" id="TIGR00472">
    <property type="entry name" value="pheT_bact"/>
    <property type="match status" value="1"/>
</dbReference>
<dbReference type="PANTHER" id="PTHR10947:SF0">
    <property type="entry name" value="PHENYLALANINE--TRNA LIGASE BETA SUBUNIT"/>
    <property type="match status" value="1"/>
</dbReference>
<dbReference type="InterPro" id="IPR036690">
    <property type="entry name" value="Fdx_antiC-bd_sf"/>
</dbReference>
<dbReference type="SUPFAM" id="SSF56037">
    <property type="entry name" value="PheT/TilS domain"/>
    <property type="match status" value="1"/>
</dbReference>
<dbReference type="SMART" id="SM00874">
    <property type="entry name" value="B5"/>
    <property type="match status" value="1"/>
</dbReference>
<accession>A0A6A7K6Y8</accession>
<dbReference type="Pfam" id="PF03147">
    <property type="entry name" value="FDX-ACB"/>
    <property type="match status" value="1"/>
</dbReference>
<feature type="domain" description="B5" evidence="19">
    <location>
        <begin position="407"/>
        <end position="482"/>
    </location>
</feature>
<evidence type="ECO:0000256" key="16">
    <source>
        <dbReference type="PROSITE-ProRule" id="PRU00209"/>
    </source>
</evidence>
<evidence type="ECO:0000259" key="17">
    <source>
        <dbReference type="PROSITE" id="PS50886"/>
    </source>
</evidence>
<dbReference type="FunFam" id="3.50.40.10:FF:000001">
    <property type="entry name" value="Phenylalanine--tRNA ligase beta subunit"/>
    <property type="match status" value="1"/>
</dbReference>
<evidence type="ECO:0000256" key="13">
    <source>
        <dbReference type="ARBA" id="ARBA00023146"/>
    </source>
</evidence>
<keyword evidence="7 15" id="KW-0479">Metal-binding</keyword>
<dbReference type="CDD" id="cd02796">
    <property type="entry name" value="tRNA_bind_bactPheRS"/>
    <property type="match status" value="1"/>
</dbReference>
<dbReference type="InterPro" id="IPR005147">
    <property type="entry name" value="tRNA_synthase_B5-dom"/>
</dbReference>
<evidence type="ECO:0000256" key="6">
    <source>
        <dbReference type="ARBA" id="ARBA00022598"/>
    </source>
</evidence>
<evidence type="ECO:0000313" key="21">
    <source>
        <dbReference type="Proteomes" id="UP000440004"/>
    </source>
</evidence>
<feature type="binding site" evidence="15">
    <location>
        <position position="469"/>
    </location>
    <ligand>
        <name>Mg(2+)</name>
        <dbReference type="ChEBI" id="CHEBI:18420"/>
        <note>shared with alpha subunit</note>
    </ligand>
</feature>
<dbReference type="GO" id="GO:0000049">
    <property type="term" value="F:tRNA binding"/>
    <property type="evidence" value="ECO:0007669"/>
    <property type="project" value="UniProtKB-UniRule"/>
</dbReference>
<sequence>MLVSINWLKDFVEINNIELNEFTEKMTMSGTKVEGVEELGSEVTKVVVGKILSIEKHPDADKLVITKVDIGEEVIQIVTGAKNINVGDVIPTALIGAKLKDLKIKKSKLRGIESQGMMCSAGELGMNTSLLPKEQVDGIYILNNEYELGKDIKSILGLDDTVVDFELTSNRSDCLSVIGIAREVSATFNKHLILPIIEVKEIKEDINDYLKVSIEDEQLCPRYVTRMMRINKIGPSPDWMQRRLLNSGVRPINNIVDVTNYVMLEMGQPLHAFDYDKLESKEIFVRKAKKDEVFTTLDGVKRVLDENMIVISNGKDPMAIAGAMGGENSEIDNSTKMIVIESANFNKKSVRHTGRKLGLRSEAANRFEKGVDPDLADLAADRAVQLLHELGVGEVLHGRIDVYPKVVCKKTININSVWFNKFIGIDLSILQMKEYLERLFLTVEVEGDQLIIGIPTYRQDLEIKEDIAEEIVRLYGYNNIPNTIMSGVTTKGGRTKSQTLIKDMKTFLSSKGFYEILTTSFTGEGQLEDLNINKNKDFYNGVKVINPLGEENSIMRPTLIPGLLQGISHNYNRNIVEGMFYEVAVTYKNTIDIGEKLPTEEKNISMGIYGEKNFFHLKGYVELLIKKLMIEEKVEYINSNHPTFHPKRVAKIIIKGVDVGILGEIHPIVVENYELPRRTYVCELRLEELLKLSNNNIAFTELPKYPEISRDVALIVEEKVSAKEVEDIIRVNGKGLLEDLKLFDVYRGAQIDEGYKSMAYSLIFRSKEKTLTDIEINEIFDKIIAQAQVNLGAQLRE</sequence>
<dbReference type="Pfam" id="PF17759">
    <property type="entry name" value="tRNA_synthFbeta"/>
    <property type="match status" value="1"/>
</dbReference>
<dbReference type="Pfam" id="PF01588">
    <property type="entry name" value="tRNA_bind"/>
    <property type="match status" value="1"/>
</dbReference>
<feature type="domain" description="TRNA-binding" evidence="17">
    <location>
        <begin position="40"/>
        <end position="153"/>
    </location>
</feature>
<keyword evidence="21" id="KW-1185">Reference proteome</keyword>
<dbReference type="EC" id="6.1.1.20" evidence="15"/>
<reference evidence="20 21" key="1">
    <citation type="submission" date="2019-10" db="EMBL/GenBank/DDBJ databases">
        <title>Alkalibaculum tamaniensis sp.nov., a new alkaliphilic acetogen, isolated on methoxylated aromatics from a mud volcano.</title>
        <authorList>
            <person name="Khomyakova M.A."/>
            <person name="Merkel A.Y."/>
            <person name="Bonch-Osmolovskaya E.A."/>
            <person name="Slobodkin A.I."/>
        </authorList>
    </citation>
    <scope>NUCLEOTIDE SEQUENCE [LARGE SCALE GENOMIC DNA]</scope>
    <source>
        <strain evidence="20 21">M08DMB</strain>
    </source>
</reference>
<keyword evidence="5 16" id="KW-0820">tRNA-binding</keyword>
<dbReference type="InterPro" id="IPR020825">
    <property type="entry name" value="Phe-tRNA_synthase-like_B3/B4"/>
</dbReference>
<dbReference type="EMBL" id="WHNX01000006">
    <property type="protein sequence ID" value="MPW25112.1"/>
    <property type="molecule type" value="Genomic_DNA"/>
</dbReference>
<feature type="domain" description="FDX-ACB" evidence="18">
    <location>
        <begin position="703"/>
        <end position="796"/>
    </location>
</feature>
<organism evidence="20 21">
    <name type="scientific">Alkalibaculum sporogenes</name>
    <dbReference type="NCBI Taxonomy" id="2655001"/>
    <lineage>
        <taxon>Bacteria</taxon>
        <taxon>Bacillati</taxon>
        <taxon>Bacillota</taxon>
        <taxon>Clostridia</taxon>
        <taxon>Eubacteriales</taxon>
        <taxon>Eubacteriaceae</taxon>
        <taxon>Alkalibaculum</taxon>
    </lineage>
</organism>
<dbReference type="Gene3D" id="3.30.70.380">
    <property type="entry name" value="Ferrodoxin-fold anticodon-binding domain"/>
    <property type="match status" value="1"/>
</dbReference>
<dbReference type="InterPro" id="IPR012340">
    <property type="entry name" value="NA-bd_OB-fold"/>
</dbReference>
<keyword evidence="10 15" id="KW-0460">Magnesium</keyword>
<dbReference type="GO" id="GO:0000287">
    <property type="term" value="F:magnesium ion binding"/>
    <property type="evidence" value="ECO:0007669"/>
    <property type="project" value="UniProtKB-UniRule"/>
</dbReference>
<evidence type="ECO:0000256" key="5">
    <source>
        <dbReference type="ARBA" id="ARBA00022555"/>
    </source>
</evidence>
<keyword evidence="13 15" id="KW-0030">Aminoacyl-tRNA synthetase</keyword>
<dbReference type="Gene3D" id="3.30.930.10">
    <property type="entry name" value="Bira Bifunctional Protein, Domain 2"/>
    <property type="match status" value="1"/>
</dbReference>
<dbReference type="InterPro" id="IPR009061">
    <property type="entry name" value="DNA-bd_dom_put_sf"/>
</dbReference>
<dbReference type="InterPro" id="IPR045060">
    <property type="entry name" value="Phe-tRNA-ligase_IIc_bsu"/>
</dbReference>
<dbReference type="GO" id="GO:0006432">
    <property type="term" value="P:phenylalanyl-tRNA aminoacylation"/>
    <property type="evidence" value="ECO:0007669"/>
    <property type="project" value="UniProtKB-UniRule"/>
</dbReference>
<dbReference type="SUPFAM" id="SSF46955">
    <property type="entry name" value="Putative DNA-binding domain"/>
    <property type="match status" value="1"/>
</dbReference>
<evidence type="ECO:0000256" key="7">
    <source>
        <dbReference type="ARBA" id="ARBA00022723"/>
    </source>
</evidence>
<evidence type="ECO:0000256" key="9">
    <source>
        <dbReference type="ARBA" id="ARBA00022840"/>
    </source>
</evidence>
<dbReference type="HAMAP" id="MF_00283">
    <property type="entry name" value="Phe_tRNA_synth_beta1"/>
    <property type="match status" value="1"/>
</dbReference>
<comment type="caution">
    <text evidence="20">The sequence shown here is derived from an EMBL/GenBank/DDBJ whole genome shotgun (WGS) entry which is preliminary data.</text>
</comment>
<dbReference type="SUPFAM" id="SSF55681">
    <property type="entry name" value="Class II aaRS and biotin synthetases"/>
    <property type="match status" value="1"/>
</dbReference>
<dbReference type="InterPro" id="IPR005146">
    <property type="entry name" value="B3/B4_tRNA-bd"/>
</dbReference>
<dbReference type="GO" id="GO:0140096">
    <property type="term" value="F:catalytic activity, acting on a protein"/>
    <property type="evidence" value="ECO:0007669"/>
    <property type="project" value="UniProtKB-ARBA"/>
</dbReference>
<evidence type="ECO:0000256" key="1">
    <source>
        <dbReference type="ARBA" id="ARBA00004496"/>
    </source>
</evidence>
<dbReference type="GO" id="GO:0005524">
    <property type="term" value="F:ATP binding"/>
    <property type="evidence" value="ECO:0007669"/>
    <property type="project" value="UniProtKB-UniRule"/>
</dbReference>
<comment type="cofactor">
    <cofactor evidence="15">
        <name>Mg(2+)</name>
        <dbReference type="ChEBI" id="CHEBI:18420"/>
    </cofactor>
    <text evidence="15">Binds 2 magnesium ions per tetramer.</text>
</comment>
<feature type="binding site" evidence="15">
    <location>
        <position position="466"/>
    </location>
    <ligand>
        <name>Mg(2+)</name>
        <dbReference type="ChEBI" id="CHEBI:18420"/>
        <note>shared with alpha subunit</note>
    </ligand>
</feature>
<dbReference type="SMART" id="SM00873">
    <property type="entry name" value="B3_4"/>
    <property type="match status" value="1"/>
</dbReference>
<proteinExistence type="inferred from homology"/>
<dbReference type="Gene3D" id="3.30.56.10">
    <property type="match status" value="2"/>
</dbReference>
<dbReference type="Proteomes" id="UP000440004">
    <property type="component" value="Unassembled WGS sequence"/>
</dbReference>
<evidence type="ECO:0000256" key="8">
    <source>
        <dbReference type="ARBA" id="ARBA00022741"/>
    </source>
</evidence>
<keyword evidence="8 15" id="KW-0547">Nucleotide-binding</keyword>
<evidence type="ECO:0000256" key="4">
    <source>
        <dbReference type="ARBA" id="ARBA00022490"/>
    </source>
</evidence>
<keyword evidence="11 16" id="KW-0694">RNA-binding</keyword>
<protein>
    <recommendedName>
        <fullName evidence="15">Phenylalanine--tRNA ligase beta subunit</fullName>
        <ecNumber evidence="15">6.1.1.20</ecNumber>
    </recommendedName>
    <alternativeName>
        <fullName evidence="15">Phenylalanyl-tRNA synthetase beta subunit</fullName>
        <shortName evidence="15">PheRS</shortName>
    </alternativeName>
</protein>
<comment type="catalytic activity">
    <reaction evidence="14 15">
        <text>tRNA(Phe) + L-phenylalanine + ATP = L-phenylalanyl-tRNA(Phe) + AMP + diphosphate + H(+)</text>
        <dbReference type="Rhea" id="RHEA:19413"/>
        <dbReference type="Rhea" id="RHEA-COMP:9668"/>
        <dbReference type="Rhea" id="RHEA-COMP:9699"/>
        <dbReference type="ChEBI" id="CHEBI:15378"/>
        <dbReference type="ChEBI" id="CHEBI:30616"/>
        <dbReference type="ChEBI" id="CHEBI:33019"/>
        <dbReference type="ChEBI" id="CHEBI:58095"/>
        <dbReference type="ChEBI" id="CHEBI:78442"/>
        <dbReference type="ChEBI" id="CHEBI:78531"/>
        <dbReference type="ChEBI" id="CHEBI:456215"/>
        <dbReference type="EC" id="6.1.1.20"/>
    </reaction>
</comment>
<evidence type="ECO:0000313" key="20">
    <source>
        <dbReference type="EMBL" id="MPW25112.1"/>
    </source>
</evidence>
<evidence type="ECO:0000256" key="11">
    <source>
        <dbReference type="ARBA" id="ARBA00022884"/>
    </source>
</evidence>
<dbReference type="AlphaFoldDB" id="A0A6A7K6Y8"/>
<keyword evidence="12 15" id="KW-0648">Protein biosynthesis</keyword>
<feature type="binding site" evidence="15">
    <location>
        <position position="460"/>
    </location>
    <ligand>
        <name>Mg(2+)</name>
        <dbReference type="ChEBI" id="CHEBI:18420"/>
        <note>shared with alpha subunit</note>
    </ligand>
</feature>
<dbReference type="SUPFAM" id="SSF50249">
    <property type="entry name" value="Nucleic acid-binding proteins"/>
    <property type="match status" value="1"/>
</dbReference>
<dbReference type="GO" id="GO:0009328">
    <property type="term" value="C:phenylalanine-tRNA ligase complex"/>
    <property type="evidence" value="ECO:0007669"/>
    <property type="project" value="TreeGrafter"/>
</dbReference>
<gene>
    <name evidence="15" type="primary">pheT</name>
    <name evidence="20" type="ORF">GC105_04830</name>
</gene>
<dbReference type="GO" id="GO:0016740">
    <property type="term" value="F:transferase activity"/>
    <property type="evidence" value="ECO:0007669"/>
    <property type="project" value="UniProtKB-ARBA"/>
</dbReference>
<dbReference type="SUPFAM" id="SSF54991">
    <property type="entry name" value="Anticodon-binding domain of PheRS"/>
    <property type="match status" value="1"/>
</dbReference>
<dbReference type="PANTHER" id="PTHR10947">
    <property type="entry name" value="PHENYLALANYL-TRNA SYNTHETASE BETA CHAIN AND LEUCINE-RICH REPEAT-CONTAINING PROTEIN 47"/>
    <property type="match status" value="1"/>
</dbReference>
<dbReference type="RefSeq" id="WP_152802284.1">
    <property type="nucleotide sequence ID" value="NZ_WHNX01000006.1"/>
</dbReference>
<dbReference type="PROSITE" id="PS51483">
    <property type="entry name" value="B5"/>
    <property type="match status" value="1"/>
</dbReference>